<evidence type="ECO:0000256" key="3">
    <source>
        <dbReference type="ARBA" id="ARBA00022946"/>
    </source>
</evidence>
<feature type="signal peptide" evidence="8">
    <location>
        <begin position="1"/>
        <end position="21"/>
    </location>
</feature>
<keyword evidence="4 7" id="KW-0689">Ribosomal protein</keyword>
<dbReference type="GeneTree" id="ENSGT00940000173658"/>
<dbReference type="InterPro" id="IPR035977">
    <property type="entry name" value="Ribosomal_bL36_sp"/>
</dbReference>
<sequence length="111" mass="12497">MHGCFTLTRMNVIFSLSAASAYRSLWTPTSARQTLLSSTRVTPSPFLPGSSAQCRPSLLGQCQHLPSIQSTAGLKTRSALRKRCKDCFFVRRRGHLYVYCKTHPRHKQKQG</sequence>
<dbReference type="NCBIfam" id="TIGR01022">
    <property type="entry name" value="rpmJ_bact"/>
    <property type="match status" value="1"/>
</dbReference>
<feature type="chain" id="PRO_5018177853" description="Ribosomal protein" evidence="8">
    <location>
        <begin position="22"/>
        <end position="111"/>
    </location>
</feature>
<accession>A0A3P8W143</accession>
<evidence type="ECO:0000256" key="1">
    <source>
        <dbReference type="ARBA" id="ARBA00004173"/>
    </source>
</evidence>
<keyword evidence="8" id="KW-0732">Signal</keyword>
<keyword evidence="6 7" id="KW-0687">Ribonucleoprotein</keyword>
<evidence type="ECO:0000256" key="7">
    <source>
        <dbReference type="RuleBase" id="RU000570"/>
    </source>
</evidence>
<protein>
    <recommendedName>
        <fullName evidence="7">Ribosomal protein</fullName>
    </recommendedName>
</protein>
<dbReference type="Pfam" id="PF00444">
    <property type="entry name" value="Ribosomal_L36"/>
    <property type="match status" value="1"/>
</dbReference>
<evidence type="ECO:0000256" key="8">
    <source>
        <dbReference type="SAM" id="SignalP"/>
    </source>
</evidence>
<dbReference type="InterPro" id="IPR052143">
    <property type="entry name" value="Mitoribosomal_bL36m"/>
</dbReference>
<dbReference type="GO" id="GO:0005762">
    <property type="term" value="C:mitochondrial large ribosomal subunit"/>
    <property type="evidence" value="ECO:0007669"/>
    <property type="project" value="TreeGrafter"/>
</dbReference>
<dbReference type="PANTHER" id="PTHR46909:SF1">
    <property type="entry name" value="LARGE RIBOSOMAL SUBUNIT PROTEIN BL36M"/>
    <property type="match status" value="1"/>
</dbReference>
<dbReference type="SUPFAM" id="SSF57840">
    <property type="entry name" value="Ribosomal protein L36"/>
    <property type="match status" value="1"/>
</dbReference>
<dbReference type="InterPro" id="IPR000473">
    <property type="entry name" value="Ribosomal_bL36"/>
</dbReference>
<dbReference type="HAMAP" id="MF_00251">
    <property type="entry name" value="Ribosomal_bL36"/>
    <property type="match status" value="1"/>
</dbReference>
<dbReference type="FunCoup" id="A0A3P8W143">
    <property type="interactions" value="85"/>
</dbReference>
<dbReference type="GO" id="GO:0003735">
    <property type="term" value="F:structural constituent of ribosome"/>
    <property type="evidence" value="ECO:0007669"/>
    <property type="project" value="InterPro"/>
</dbReference>
<keyword evidence="10" id="KW-1185">Reference proteome</keyword>
<reference evidence="9 10" key="1">
    <citation type="journal article" date="2014" name="Nat. Genet.">
        <title>Whole-genome sequence of a flatfish provides insights into ZW sex chromosome evolution and adaptation to a benthic lifestyle.</title>
        <authorList>
            <person name="Chen S."/>
            <person name="Zhang G."/>
            <person name="Shao C."/>
            <person name="Huang Q."/>
            <person name="Liu G."/>
            <person name="Zhang P."/>
            <person name="Song W."/>
            <person name="An N."/>
            <person name="Chalopin D."/>
            <person name="Volff J.N."/>
            <person name="Hong Y."/>
            <person name="Li Q."/>
            <person name="Sha Z."/>
            <person name="Zhou H."/>
            <person name="Xie M."/>
            <person name="Yu Q."/>
            <person name="Liu Y."/>
            <person name="Xiang H."/>
            <person name="Wang N."/>
            <person name="Wu K."/>
            <person name="Yang C."/>
            <person name="Zhou Q."/>
            <person name="Liao X."/>
            <person name="Yang L."/>
            <person name="Hu Q."/>
            <person name="Zhang J."/>
            <person name="Meng L."/>
            <person name="Jin L."/>
            <person name="Tian Y."/>
            <person name="Lian J."/>
            <person name="Yang J."/>
            <person name="Miao G."/>
            <person name="Liu S."/>
            <person name="Liang Z."/>
            <person name="Yan F."/>
            <person name="Li Y."/>
            <person name="Sun B."/>
            <person name="Zhang H."/>
            <person name="Zhang J."/>
            <person name="Zhu Y."/>
            <person name="Du M."/>
            <person name="Zhao Y."/>
            <person name="Schartl M."/>
            <person name="Tang Q."/>
            <person name="Wang J."/>
        </authorList>
    </citation>
    <scope>NUCLEOTIDE SEQUENCE</scope>
</reference>
<keyword evidence="3" id="KW-0809">Transit peptide</keyword>
<proteinExistence type="inferred from homology"/>
<evidence type="ECO:0000256" key="6">
    <source>
        <dbReference type="ARBA" id="ARBA00023274"/>
    </source>
</evidence>
<dbReference type="AlphaFoldDB" id="A0A3P8W143"/>
<comment type="similarity">
    <text evidence="2 7">Belongs to the bacterial ribosomal protein bL36 family.</text>
</comment>
<reference evidence="9" key="3">
    <citation type="submission" date="2025-09" db="UniProtKB">
        <authorList>
            <consortium name="Ensembl"/>
        </authorList>
    </citation>
    <scope>IDENTIFICATION</scope>
</reference>
<evidence type="ECO:0000256" key="2">
    <source>
        <dbReference type="ARBA" id="ARBA00007645"/>
    </source>
</evidence>
<dbReference type="Ensembl" id="ENSCSET00000018526.1">
    <property type="protein sequence ID" value="ENSCSEP00000018300.1"/>
    <property type="gene ID" value="ENSCSEG00000011751.1"/>
</dbReference>
<evidence type="ECO:0000256" key="4">
    <source>
        <dbReference type="ARBA" id="ARBA00022980"/>
    </source>
</evidence>
<dbReference type="PROSITE" id="PS00828">
    <property type="entry name" value="RIBOSOMAL_L36"/>
    <property type="match status" value="1"/>
</dbReference>
<keyword evidence="5" id="KW-0496">Mitochondrion</keyword>
<reference evidence="9" key="2">
    <citation type="submission" date="2025-08" db="UniProtKB">
        <authorList>
            <consortium name="Ensembl"/>
        </authorList>
    </citation>
    <scope>IDENTIFICATION</scope>
</reference>
<name>A0A3P8W143_CYNSE</name>
<dbReference type="InParanoid" id="A0A3P8W143"/>
<evidence type="ECO:0000313" key="10">
    <source>
        <dbReference type="Proteomes" id="UP000265120"/>
    </source>
</evidence>
<dbReference type="Proteomes" id="UP000265120">
    <property type="component" value="Chromosome 18"/>
</dbReference>
<dbReference type="STRING" id="244447.ENSCSEP00000018300"/>
<dbReference type="OMA" id="CFTLTRM"/>
<dbReference type="GO" id="GO:0006412">
    <property type="term" value="P:translation"/>
    <property type="evidence" value="ECO:0007669"/>
    <property type="project" value="InterPro"/>
</dbReference>
<dbReference type="PANTHER" id="PTHR46909">
    <property type="entry name" value="39S RIBOSOMAL PROTEIN L36, MITOCHONDRIAL"/>
    <property type="match status" value="1"/>
</dbReference>
<evidence type="ECO:0000313" key="9">
    <source>
        <dbReference type="Ensembl" id="ENSCSEP00000018300.1"/>
    </source>
</evidence>
<evidence type="ECO:0000256" key="5">
    <source>
        <dbReference type="ARBA" id="ARBA00023128"/>
    </source>
</evidence>
<organism evidence="9 10">
    <name type="scientific">Cynoglossus semilaevis</name>
    <name type="common">Tongue sole</name>
    <dbReference type="NCBI Taxonomy" id="244447"/>
    <lineage>
        <taxon>Eukaryota</taxon>
        <taxon>Metazoa</taxon>
        <taxon>Chordata</taxon>
        <taxon>Craniata</taxon>
        <taxon>Vertebrata</taxon>
        <taxon>Euteleostomi</taxon>
        <taxon>Actinopterygii</taxon>
        <taxon>Neopterygii</taxon>
        <taxon>Teleostei</taxon>
        <taxon>Neoteleostei</taxon>
        <taxon>Acanthomorphata</taxon>
        <taxon>Carangaria</taxon>
        <taxon>Pleuronectiformes</taxon>
        <taxon>Pleuronectoidei</taxon>
        <taxon>Cynoglossidae</taxon>
        <taxon>Cynoglossinae</taxon>
        <taxon>Cynoglossus</taxon>
    </lineage>
</organism>
<comment type="subcellular location">
    <subcellularLocation>
        <location evidence="1">Mitochondrion</location>
    </subcellularLocation>
</comment>